<dbReference type="EMBL" id="AP018227">
    <property type="protein sequence ID" value="BAY84826.1"/>
    <property type="molecule type" value="Genomic_DNA"/>
</dbReference>
<organism evidence="1 2">
    <name type="scientific">Calothrix parasitica NIES-267</name>
    <dbReference type="NCBI Taxonomy" id="1973488"/>
    <lineage>
        <taxon>Bacteria</taxon>
        <taxon>Bacillati</taxon>
        <taxon>Cyanobacteriota</taxon>
        <taxon>Cyanophyceae</taxon>
        <taxon>Nostocales</taxon>
        <taxon>Calotrichaceae</taxon>
        <taxon>Calothrix</taxon>
    </lineage>
</organism>
<protein>
    <recommendedName>
        <fullName evidence="3">Calcium-binding protein</fullName>
    </recommendedName>
</protein>
<evidence type="ECO:0000313" key="2">
    <source>
        <dbReference type="Proteomes" id="UP000218418"/>
    </source>
</evidence>
<accession>A0A1Z4LU91</accession>
<evidence type="ECO:0008006" key="3">
    <source>
        <dbReference type="Google" id="ProtNLM"/>
    </source>
</evidence>
<gene>
    <name evidence="1" type="ORF">NIES267_43230</name>
</gene>
<dbReference type="AlphaFoldDB" id="A0A1Z4LU91"/>
<dbReference type="Pfam" id="PF00353">
    <property type="entry name" value="HemolysinCabind"/>
    <property type="match status" value="2"/>
</dbReference>
<dbReference type="InterPro" id="IPR011049">
    <property type="entry name" value="Serralysin-like_metalloprot_C"/>
</dbReference>
<reference evidence="1 2" key="1">
    <citation type="submission" date="2017-06" db="EMBL/GenBank/DDBJ databases">
        <title>Genome sequencing of cyanobaciteial culture collection at National Institute for Environmental Studies (NIES).</title>
        <authorList>
            <person name="Hirose Y."/>
            <person name="Shimura Y."/>
            <person name="Fujisawa T."/>
            <person name="Nakamura Y."/>
            <person name="Kawachi M."/>
        </authorList>
    </citation>
    <scope>NUCLEOTIDE SEQUENCE [LARGE SCALE GENOMIC DNA]</scope>
    <source>
        <strain evidence="1 2">NIES-267</strain>
    </source>
</reference>
<name>A0A1Z4LU91_9CYAN</name>
<keyword evidence="2" id="KW-1185">Reference proteome</keyword>
<dbReference type="SUPFAM" id="SSF51120">
    <property type="entry name" value="beta-Roll"/>
    <property type="match status" value="1"/>
</dbReference>
<dbReference type="PRINTS" id="PR00313">
    <property type="entry name" value="CABNDNGRPT"/>
</dbReference>
<dbReference type="Proteomes" id="UP000218418">
    <property type="component" value="Chromosome"/>
</dbReference>
<dbReference type="OrthoDB" id="582182at2"/>
<proteinExistence type="predicted"/>
<evidence type="ECO:0000313" key="1">
    <source>
        <dbReference type="EMBL" id="BAY84826.1"/>
    </source>
</evidence>
<dbReference type="Gene3D" id="2.150.10.10">
    <property type="entry name" value="Serralysin-like metalloprotease, C-terminal"/>
    <property type="match status" value="1"/>
</dbReference>
<sequence length="187" mass="19056">MTSTLEAGSTVPLFISDFEGAMFFDEPQEGGGIFAVGQEDQTNILIFGDTNDVAAGGDEVDIIMAGAGNDNIMGAEGTDFMFGGFGDDVVRGGLGDDVVVGNQGSDLLIGGGGSDVFEFFADQFEAGDFDILLDFEKGEDSILIVGTNDAAYDVATGLLSVDGSEVAILAAGLDLNITPAASTVVLS</sequence>
<dbReference type="InterPro" id="IPR001343">
    <property type="entry name" value="Hemolysn_Ca-bd"/>
</dbReference>
<dbReference type="GO" id="GO:0005509">
    <property type="term" value="F:calcium ion binding"/>
    <property type="evidence" value="ECO:0007669"/>
    <property type="project" value="InterPro"/>
</dbReference>